<proteinExistence type="predicted"/>
<dbReference type="EMBL" id="GGEC01088099">
    <property type="protein sequence ID" value="MBX68583.1"/>
    <property type="molecule type" value="Transcribed_RNA"/>
</dbReference>
<reference evidence="1" key="1">
    <citation type="submission" date="2018-02" db="EMBL/GenBank/DDBJ databases">
        <title>Rhizophora mucronata_Transcriptome.</title>
        <authorList>
            <person name="Meera S.P."/>
            <person name="Sreeshan A."/>
            <person name="Augustine A."/>
        </authorList>
    </citation>
    <scope>NUCLEOTIDE SEQUENCE</scope>
    <source>
        <tissue evidence="1">Leaf</tissue>
    </source>
</reference>
<protein>
    <submittedName>
        <fullName evidence="1">Uncharacterized protein</fullName>
    </submittedName>
</protein>
<name>A0A2P2QNM1_RHIMU</name>
<dbReference type="AlphaFoldDB" id="A0A2P2QNM1"/>
<organism evidence="1">
    <name type="scientific">Rhizophora mucronata</name>
    <name type="common">Asiatic mangrove</name>
    <dbReference type="NCBI Taxonomy" id="61149"/>
    <lineage>
        <taxon>Eukaryota</taxon>
        <taxon>Viridiplantae</taxon>
        <taxon>Streptophyta</taxon>
        <taxon>Embryophyta</taxon>
        <taxon>Tracheophyta</taxon>
        <taxon>Spermatophyta</taxon>
        <taxon>Magnoliopsida</taxon>
        <taxon>eudicotyledons</taxon>
        <taxon>Gunneridae</taxon>
        <taxon>Pentapetalae</taxon>
        <taxon>rosids</taxon>
        <taxon>fabids</taxon>
        <taxon>Malpighiales</taxon>
        <taxon>Rhizophoraceae</taxon>
        <taxon>Rhizophora</taxon>
    </lineage>
</organism>
<accession>A0A2P2QNM1</accession>
<sequence>MTLYHKGNLTEGNYSQEESRVSLDKTITMGWVKQ</sequence>
<evidence type="ECO:0000313" key="1">
    <source>
        <dbReference type="EMBL" id="MBX68583.1"/>
    </source>
</evidence>